<protein>
    <submittedName>
        <fullName evidence="1">Uncharacterized protein</fullName>
    </submittedName>
</protein>
<proteinExistence type="predicted"/>
<evidence type="ECO:0000313" key="2">
    <source>
        <dbReference type="Proteomes" id="UP000033202"/>
    </source>
</evidence>
<dbReference type="EMBL" id="BBWU01000015">
    <property type="protein sequence ID" value="GAO38403.1"/>
    <property type="molecule type" value="Genomic_DNA"/>
</dbReference>
<dbReference type="STRING" id="1219043.SCH01S_15_00280"/>
<reference evidence="1 2" key="1">
    <citation type="submission" date="2015-04" db="EMBL/GenBank/DDBJ databases">
        <title>Whole genome shotgun sequence of Sphingomonas changbaiensis NBRC 104936.</title>
        <authorList>
            <person name="Katano-Makiyama Y."/>
            <person name="Hosoyama A."/>
            <person name="Hashimoto M."/>
            <person name="Noguchi M."/>
            <person name="Tsuchikane K."/>
            <person name="Ohji S."/>
            <person name="Yamazoe A."/>
            <person name="Ichikawa N."/>
            <person name="Kimura A."/>
            <person name="Fujita N."/>
        </authorList>
    </citation>
    <scope>NUCLEOTIDE SEQUENCE [LARGE SCALE GENOMIC DNA]</scope>
    <source>
        <strain evidence="1 2">NBRC 104936</strain>
    </source>
</reference>
<evidence type="ECO:0000313" key="1">
    <source>
        <dbReference type="EMBL" id="GAO38403.1"/>
    </source>
</evidence>
<name>A0A0E9MLN6_9SPHN</name>
<dbReference type="Proteomes" id="UP000033202">
    <property type="component" value="Unassembled WGS sequence"/>
</dbReference>
<accession>A0A0E9MLN6</accession>
<comment type="caution">
    <text evidence="1">The sequence shown here is derived from an EMBL/GenBank/DDBJ whole genome shotgun (WGS) entry which is preliminary data.</text>
</comment>
<sequence>MCHFVLRQEELSNTSGLAAQKSQANRNRAAYAAFNSAGLAAQKSQANRNAVTRW</sequence>
<dbReference type="AlphaFoldDB" id="A0A0E9MLN6"/>
<keyword evidence="2" id="KW-1185">Reference proteome</keyword>
<gene>
    <name evidence="1" type="ORF">SCH01S_15_00280</name>
</gene>
<organism evidence="1 2">
    <name type="scientific">Sphingomonas changbaiensis NBRC 104936</name>
    <dbReference type="NCBI Taxonomy" id="1219043"/>
    <lineage>
        <taxon>Bacteria</taxon>
        <taxon>Pseudomonadati</taxon>
        <taxon>Pseudomonadota</taxon>
        <taxon>Alphaproteobacteria</taxon>
        <taxon>Sphingomonadales</taxon>
        <taxon>Sphingomonadaceae</taxon>
        <taxon>Sphingomonas</taxon>
    </lineage>
</organism>